<dbReference type="PIRSF" id="PIRSF017082">
    <property type="entry name" value="YflP"/>
    <property type="match status" value="1"/>
</dbReference>
<accession>A0A562B1E7</accession>
<name>A0A562B1E7_9BURK</name>
<dbReference type="SUPFAM" id="SSF53850">
    <property type="entry name" value="Periplasmic binding protein-like II"/>
    <property type="match status" value="1"/>
</dbReference>
<sequence>MHRRSLLAACTAAAVATLCTPFAVLAQGPENWPSRPVRLIVPFPAGGTSDLMGRLIAEQLSKALKQPFIVENKGGAGGVIGTDQAAKAPADGYTLLLSGIGSNAIAHGMSPKPNYDSSKDFVHISQLESGPNVLVVNPSFPAKTFTEFVAYVKANPGKVNYGVTNASSGHLAMELLRQTAKLDMVGIPYRGGAPALTDVLAGQIPTMFVNQDAVLPYVKAGKLRALAVTSEQRNPLFPDVPTVAESGFPGFSAVSWVGLSAPKGTPQPIIDKLEATMMAAFKQPAVRQKLESNGFIVVASNSKDYTAFVTTETERWAKVIQSAGIKPE</sequence>
<dbReference type="CDD" id="cd13578">
    <property type="entry name" value="PBP2_Bug27"/>
    <property type="match status" value="1"/>
</dbReference>
<evidence type="ECO:0000256" key="2">
    <source>
        <dbReference type="SAM" id="SignalP"/>
    </source>
</evidence>
<protein>
    <submittedName>
        <fullName evidence="3">Tripartite-type tricarboxylate transporter receptor subunit TctC</fullName>
    </submittedName>
</protein>
<organism evidence="3 4">
    <name type="scientific">Cupriavidus gilardii J11</name>
    <dbReference type="NCBI Taxonomy" id="936133"/>
    <lineage>
        <taxon>Bacteria</taxon>
        <taxon>Pseudomonadati</taxon>
        <taxon>Pseudomonadota</taxon>
        <taxon>Betaproteobacteria</taxon>
        <taxon>Burkholderiales</taxon>
        <taxon>Burkholderiaceae</taxon>
        <taxon>Cupriavidus</taxon>
    </lineage>
</organism>
<comment type="caution">
    <text evidence="3">The sequence shown here is derived from an EMBL/GenBank/DDBJ whole genome shotgun (WGS) entry which is preliminary data.</text>
</comment>
<reference evidence="3 4" key="1">
    <citation type="submission" date="2019-07" db="EMBL/GenBank/DDBJ databases">
        <title>Genome sequencing of lignin-degrading bacterial isolates.</title>
        <authorList>
            <person name="Gladden J."/>
        </authorList>
    </citation>
    <scope>NUCLEOTIDE SEQUENCE [LARGE SCALE GENOMIC DNA]</scope>
    <source>
        <strain evidence="3 4">J11</strain>
    </source>
</reference>
<dbReference type="AlphaFoldDB" id="A0A562B1E7"/>
<dbReference type="PANTHER" id="PTHR42928">
    <property type="entry name" value="TRICARBOXYLATE-BINDING PROTEIN"/>
    <property type="match status" value="1"/>
</dbReference>
<dbReference type="Proteomes" id="UP000318141">
    <property type="component" value="Unassembled WGS sequence"/>
</dbReference>
<proteinExistence type="inferred from homology"/>
<dbReference type="Gene3D" id="3.40.190.150">
    <property type="entry name" value="Bordetella uptake gene, domain 1"/>
    <property type="match status" value="1"/>
</dbReference>
<gene>
    <name evidence="3" type="ORF">L602_000800001060</name>
</gene>
<dbReference type="Gene3D" id="3.40.190.10">
    <property type="entry name" value="Periplasmic binding protein-like II"/>
    <property type="match status" value="1"/>
</dbReference>
<evidence type="ECO:0000313" key="4">
    <source>
        <dbReference type="Proteomes" id="UP000318141"/>
    </source>
</evidence>
<dbReference type="InterPro" id="IPR042100">
    <property type="entry name" value="Bug_dom1"/>
</dbReference>
<dbReference type="InterPro" id="IPR005064">
    <property type="entry name" value="BUG"/>
</dbReference>
<dbReference type="PANTHER" id="PTHR42928:SF5">
    <property type="entry name" value="BLR1237 PROTEIN"/>
    <property type="match status" value="1"/>
</dbReference>
<dbReference type="EMBL" id="VLJN01000066">
    <property type="protein sequence ID" value="TWG79037.1"/>
    <property type="molecule type" value="Genomic_DNA"/>
</dbReference>
<evidence type="ECO:0000313" key="3">
    <source>
        <dbReference type="EMBL" id="TWG79037.1"/>
    </source>
</evidence>
<feature type="signal peptide" evidence="2">
    <location>
        <begin position="1"/>
        <end position="26"/>
    </location>
</feature>
<feature type="chain" id="PRO_5022085347" evidence="2">
    <location>
        <begin position="27"/>
        <end position="328"/>
    </location>
</feature>
<keyword evidence="3" id="KW-0675">Receptor</keyword>
<evidence type="ECO:0000256" key="1">
    <source>
        <dbReference type="ARBA" id="ARBA00006987"/>
    </source>
</evidence>
<comment type="similarity">
    <text evidence="1">Belongs to the UPF0065 (bug) family.</text>
</comment>
<keyword evidence="4" id="KW-1185">Reference proteome</keyword>
<keyword evidence="2" id="KW-0732">Signal</keyword>
<dbReference type="Pfam" id="PF03401">
    <property type="entry name" value="TctC"/>
    <property type="match status" value="1"/>
</dbReference>